<evidence type="ECO:0000256" key="7">
    <source>
        <dbReference type="SAM" id="Phobius"/>
    </source>
</evidence>
<proteinExistence type="predicted"/>
<protein>
    <recommendedName>
        <fullName evidence="12">Tyrosine kinase G-rich domain-containing protein</fullName>
    </recommendedName>
</protein>
<evidence type="ECO:0000256" key="4">
    <source>
        <dbReference type="ARBA" id="ARBA00022989"/>
    </source>
</evidence>
<comment type="caution">
    <text evidence="10">The sequence shown here is derived from an EMBL/GenBank/DDBJ whole genome shotgun (WGS) entry which is preliminary data.</text>
</comment>
<feature type="coiled-coil region" evidence="6">
    <location>
        <begin position="257"/>
        <end position="321"/>
    </location>
</feature>
<evidence type="ECO:0000259" key="9">
    <source>
        <dbReference type="Pfam" id="PF13807"/>
    </source>
</evidence>
<sequence length="729" mass="83702">MSDTLNFLRPYLRGWPIIIGAMIIAFLVASKYLNYVTPMYESTAKLRLADMNEGVPNSNLFSDLDVFATTQKINAEIELLKSHTLISKALEKVPFDVQMYREGNLRKTELFDDKPILISPINWPENLKDKTFSLQVFKDKSFAVKSQDGKIFKGSLGDTILIENALTVFELNDAFIAKKEDLKITDNYLFSVLSETKQISLINSQIDIIAVDKDVPVIRISYKSSHPGKAALFPNALAEAYIDDYIENKYGAANITVEFLNERIAEISKKLNKSEQMILKYRDQKSITNIRQETETELRKISQLKIQLTNLEMSLEAIRNLENYVQSGKDNFLDLAPNFEAFTDLLSTEIIKNIKQLQAERKDLLLEYTENDEKVKVIDAKLNDLTSYLIESISNTRKNLQTKYEKLEADIEQAEKVFIDVPEKERMMTILNREFEIFQQSYNFLNQKKIEAEIAKAAKIAFHRIITPASISKQPVSPNRIIIKVVSALLGMMGAIILIFIVHALKGRVNNVSTLESQSMIPILTTIPKLKSYTEKEQFFIKTLSEWEVKGLIKEKSILCLTGFNQNHGIRFIANEMNNVMSIQNRKTLLIEFDETSSIHKNHEIIVRPFNDSTDIIKVSRHQIKSLTTRKWQELLNEKAQQYDFTFLINSVFGDSHTLAGMAASDLNIICLDTRLTPAKHINEVNILQQEYQLPNMFFALNRVGYNPNFIQEAIKCISRRLKKFKLKK</sequence>
<dbReference type="AlphaFoldDB" id="A0A3E1EZR1"/>
<dbReference type="Pfam" id="PF02706">
    <property type="entry name" value="Wzz"/>
    <property type="match status" value="1"/>
</dbReference>
<evidence type="ECO:0000256" key="6">
    <source>
        <dbReference type="SAM" id="Coils"/>
    </source>
</evidence>
<feature type="transmembrane region" description="Helical" evidence="7">
    <location>
        <begin position="481"/>
        <end position="505"/>
    </location>
</feature>
<gene>
    <name evidence="10" type="ORF">DXU93_04280</name>
</gene>
<keyword evidence="3 7" id="KW-0812">Transmembrane</keyword>
<comment type="subcellular location">
    <subcellularLocation>
        <location evidence="1">Cell membrane</location>
        <topology evidence="1">Multi-pass membrane protein</topology>
    </subcellularLocation>
</comment>
<dbReference type="GO" id="GO:0005886">
    <property type="term" value="C:plasma membrane"/>
    <property type="evidence" value="ECO:0007669"/>
    <property type="project" value="UniProtKB-SubCell"/>
</dbReference>
<accession>A0A3E1EZR1</accession>
<keyword evidence="4 7" id="KW-1133">Transmembrane helix</keyword>
<feature type="domain" description="Tyrosine-protein kinase G-rich" evidence="9">
    <location>
        <begin position="430"/>
        <end position="501"/>
    </location>
</feature>
<dbReference type="InterPro" id="IPR003856">
    <property type="entry name" value="LPS_length_determ_N"/>
</dbReference>
<reference evidence="10 11" key="1">
    <citation type="submission" date="2018-08" db="EMBL/GenBank/DDBJ databases">
        <title>The draft genome squence of Brumimicrobium sp. N62.</title>
        <authorList>
            <person name="Du Z.-J."/>
            <person name="Luo H.-R."/>
        </authorList>
    </citation>
    <scope>NUCLEOTIDE SEQUENCE [LARGE SCALE GENOMIC DNA]</scope>
    <source>
        <strain evidence="10 11">N62</strain>
    </source>
</reference>
<feature type="transmembrane region" description="Helical" evidence="7">
    <location>
        <begin position="12"/>
        <end position="33"/>
    </location>
</feature>
<evidence type="ECO:0000256" key="3">
    <source>
        <dbReference type="ARBA" id="ARBA00022692"/>
    </source>
</evidence>
<dbReference type="InterPro" id="IPR032807">
    <property type="entry name" value="GNVR"/>
</dbReference>
<evidence type="ECO:0000313" key="10">
    <source>
        <dbReference type="EMBL" id="RFC55044.1"/>
    </source>
</evidence>
<keyword evidence="11" id="KW-1185">Reference proteome</keyword>
<dbReference type="EMBL" id="QURB01000002">
    <property type="protein sequence ID" value="RFC55044.1"/>
    <property type="molecule type" value="Genomic_DNA"/>
</dbReference>
<evidence type="ECO:0000256" key="5">
    <source>
        <dbReference type="ARBA" id="ARBA00023136"/>
    </source>
</evidence>
<dbReference type="RefSeq" id="WP_116880023.1">
    <property type="nucleotide sequence ID" value="NZ_QURB01000002.1"/>
</dbReference>
<keyword evidence="6" id="KW-0175">Coiled coil</keyword>
<name>A0A3E1EZR1_9FLAO</name>
<dbReference type="InterPro" id="IPR050445">
    <property type="entry name" value="Bact_polysacc_biosynth/exp"/>
</dbReference>
<dbReference type="GO" id="GO:0004713">
    <property type="term" value="F:protein tyrosine kinase activity"/>
    <property type="evidence" value="ECO:0007669"/>
    <property type="project" value="TreeGrafter"/>
</dbReference>
<feature type="domain" description="Polysaccharide chain length determinant N-terminal" evidence="8">
    <location>
        <begin position="13"/>
        <end position="92"/>
    </location>
</feature>
<dbReference type="PANTHER" id="PTHR32309">
    <property type="entry name" value="TYROSINE-PROTEIN KINASE"/>
    <property type="match status" value="1"/>
</dbReference>
<keyword evidence="5 7" id="KW-0472">Membrane</keyword>
<evidence type="ECO:0000256" key="2">
    <source>
        <dbReference type="ARBA" id="ARBA00022475"/>
    </source>
</evidence>
<feature type="coiled-coil region" evidence="6">
    <location>
        <begin position="347"/>
        <end position="417"/>
    </location>
</feature>
<dbReference type="Proteomes" id="UP000257127">
    <property type="component" value="Unassembled WGS sequence"/>
</dbReference>
<evidence type="ECO:0000256" key="1">
    <source>
        <dbReference type="ARBA" id="ARBA00004651"/>
    </source>
</evidence>
<dbReference type="PANTHER" id="PTHR32309:SF13">
    <property type="entry name" value="FERRIC ENTEROBACTIN TRANSPORT PROTEIN FEPE"/>
    <property type="match status" value="1"/>
</dbReference>
<evidence type="ECO:0000259" key="8">
    <source>
        <dbReference type="Pfam" id="PF02706"/>
    </source>
</evidence>
<organism evidence="10 11">
    <name type="scientific">Brumimicrobium aurantiacum</name>
    <dbReference type="NCBI Taxonomy" id="1737063"/>
    <lineage>
        <taxon>Bacteria</taxon>
        <taxon>Pseudomonadati</taxon>
        <taxon>Bacteroidota</taxon>
        <taxon>Flavobacteriia</taxon>
        <taxon>Flavobacteriales</taxon>
        <taxon>Crocinitomicaceae</taxon>
        <taxon>Brumimicrobium</taxon>
    </lineage>
</organism>
<dbReference type="Pfam" id="PF13807">
    <property type="entry name" value="GNVR"/>
    <property type="match status" value="1"/>
</dbReference>
<evidence type="ECO:0008006" key="12">
    <source>
        <dbReference type="Google" id="ProtNLM"/>
    </source>
</evidence>
<keyword evidence="2" id="KW-1003">Cell membrane</keyword>
<evidence type="ECO:0000313" key="11">
    <source>
        <dbReference type="Proteomes" id="UP000257127"/>
    </source>
</evidence>
<dbReference type="OrthoDB" id="621528at2"/>